<evidence type="ECO:0000313" key="2">
    <source>
        <dbReference type="EMBL" id="VDL58033.1"/>
    </source>
</evidence>
<protein>
    <submittedName>
        <fullName evidence="4">Coatomer subunit delta</fullName>
    </submittedName>
</protein>
<evidence type="ECO:0000256" key="1">
    <source>
        <dbReference type="SAM" id="MobiDB-lite"/>
    </source>
</evidence>
<feature type="compositionally biased region" description="Basic and acidic residues" evidence="1">
    <location>
        <begin position="21"/>
        <end position="36"/>
    </location>
</feature>
<organism evidence="4">
    <name type="scientific">Hymenolepis diminuta</name>
    <name type="common">Rat tapeworm</name>
    <dbReference type="NCBI Taxonomy" id="6216"/>
    <lineage>
        <taxon>Eukaryota</taxon>
        <taxon>Metazoa</taxon>
        <taxon>Spiralia</taxon>
        <taxon>Lophotrochozoa</taxon>
        <taxon>Platyhelminthes</taxon>
        <taxon>Cestoda</taxon>
        <taxon>Eucestoda</taxon>
        <taxon>Cyclophyllidea</taxon>
        <taxon>Hymenolepididae</taxon>
        <taxon>Hymenolepis</taxon>
    </lineage>
</organism>
<accession>A0A0R3SLA2</accession>
<feature type="region of interest" description="Disordered" evidence="1">
    <location>
        <begin position="21"/>
        <end position="40"/>
    </location>
</feature>
<gene>
    <name evidence="2" type="ORF">HDID_LOCUS5715</name>
</gene>
<name>A0A0R3SLA2_HYMDI</name>
<dbReference type="WBParaSite" id="HDID_0000571701-mRNA-1">
    <property type="protein sequence ID" value="HDID_0000571701-mRNA-1"/>
    <property type="gene ID" value="HDID_0000571701"/>
</dbReference>
<proteinExistence type="predicted"/>
<reference evidence="4" key="1">
    <citation type="submission" date="2017-02" db="UniProtKB">
        <authorList>
            <consortium name="WormBaseParasite"/>
        </authorList>
    </citation>
    <scope>IDENTIFICATION</scope>
</reference>
<sequence length="103" mass="11554">MLTFQQTILCRIMGLVAGQESKRPSKVEDQQSHGLKDEDEASELAFFEKTESETSAKSINDAYIMVNIFVFTHGHVEVSIGSDEERAVVTNARTQLTNHVRII</sequence>
<dbReference type="Proteomes" id="UP000274504">
    <property type="component" value="Unassembled WGS sequence"/>
</dbReference>
<evidence type="ECO:0000313" key="3">
    <source>
        <dbReference type="Proteomes" id="UP000274504"/>
    </source>
</evidence>
<dbReference type="EMBL" id="UYSG01003274">
    <property type="protein sequence ID" value="VDL58033.1"/>
    <property type="molecule type" value="Genomic_DNA"/>
</dbReference>
<dbReference type="AlphaFoldDB" id="A0A0R3SLA2"/>
<evidence type="ECO:0000313" key="4">
    <source>
        <dbReference type="WBParaSite" id="HDID_0000571701-mRNA-1"/>
    </source>
</evidence>
<reference evidence="2 3" key="2">
    <citation type="submission" date="2018-11" db="EMBL/GenBank/DDBJ databases">
        <authorList>
            <consortium name="Pathogen Informatics"/>
        </authorList>
    </citation>
    <scope>NUCLEOTIDE SEQUENCE [LARGE SCALE GENOMIC DNA]</scope>
</reference>